<dbReference type="OrthoDB" id="2693043at2759"/>
<keyword evidence="3" id="KW-1185">Reference proteome</keyword>
<name>A0A1Y2ICV1_TRAC3</name>
<dbReference type="AlphaFoldDB" id="A0A1Y2ICV1"/>
<feature type="region of interest" description="Disordered" evidence="1">
    <location>
        <begin position="331"/>
        <end position="359"/>
    </location>
</feature>
<feature type="compositionally biased region" description="Polar residues" evidence="1">
    <location>
        <begin position="332"/>
        <end position="342"/>
    </location>
</feature>
<protein>
    <submittedName>
        <fullName evidence="2">Uncharacterized protein</fullName>
    </submittedName>
</protein>
<sequence length="709" mass="79013">MHDPASNPSPEGLRMGSKTLHDIAEPPIITTATHHDTQPAELMRNSPSTPTAGLKCLAEAAFYHALANPTEPPPISGLLPLSTTGEGFCIPSFHPIADGTCSEAGNGQLAVPLKWPSGTFSSSPDLVLQLSSAELYEPHVSLTASPRLPSLHISRLSPIPEETLGVGLSNWIPRTHQNLNFWNVYTAYMKEYPEREIPRVRPDYDADTVIDWKTLLDLRKPCYHAFQKHYPDTWEDILRTFATLKSLGQDVSANVRIKEFERYVTAIQNMVSRHASLHGFEAVVLITGNLGDADNDLAELVTTQYAEEFLPVQLAKSTDVIKQAFNNHVRDTPQSTNQQEARFQQEELGSDGAASLQPKVLGSNVPKVGRIGLVKPEDSSPAPDACGVQCPSPSLASIVTKDSRLTQPLPPPSPALQGPSIVTDDACDIQYPSPSLAFIVAKDPRAAHTSAYQPSDLPPIKCEPEAERVPHVQLTDGVIHTIPPTLKHEMEPEPTAFRSKRQRVDGGSDLVEATAPDYLALSDGALPRGQTQNHQRVPAQQRQAVFGHEPVRYLSRDFPPQENRFVPQQGFLSQWNPPRPTYQGDYHMHGGMEPRMSAPQWYNNAPPEHGRPWVDALSQTVQPIHEPDDVLQRSMHDPRDLGFYPQRPPQAEMVRLPPVQTMYPSFQTRQYAYNHPPIAYDNRRRYQDQEYYGWRPPMNDHPAYPARPW</sequence>
<dbReference type="STRING" id="1353009.A0A1Y2ICV1"/>
<gene>
    <name evidence="2" type="ORF">PYCCODRAFT_1427910</name>
</gene>
<reference evidence="2 3" key="1">
    <citation type="journal article" date="2015" name="Biotechnol. Biofuels">
        <title>Enhanced degradation of softwood versus hardwood by the white-rot fungus Pycnoporus coccineus.</title>
        <authorList>
            <person name="Couturier M."/>
            <person name="Navarro D."/>
            <person name="Chevret D."/>
            <person name="Henrissat B."/>
            <person name="Piumi F."/>
            <person name="Ruiz-Duenas F.J."/>
            <person name="Martinez A.T."/>
            <person name="Grigoriev I.V."/>
            <person name="Riley R."/>
            <person name="Lipzen A."/>
            <person name="Berrin J.G."/>
            <person name="Master E.R."/>
            <person name="Rosso M.N."/>
        </authorList>
    </citation>
    <scope>NUCLEOTIDE SEQUENCE [LARGE SCALE GENOMIC DNA]</scope>
    <source>
        <strain evidence="2 3">BRFM310</strain>
    </source>
</reference>
<dbReference type="Proteomes" id="UP000193067">
    <property type="component" value="Unassembled WGS sequence"/>
</dbReference>
<proteinExistence type="predicted"/>
<evidence type="ECO:0000313" key="2">
    <source>
        <dbReference type="EMBL" id="OSC98230.1"/>
    </source>
</evidence>
<evidence type="ECO:0000256" key="1">
    <source>
        <dbReference type="SAM" id="MobiDB-lite"/>
    </source>
</evidence>
<organism evidence="2 3">
    <name type="scientific">Trametes coccinea (strain BRFM310)</name>
    <name type="common">Pycnoporus coccineus</name>
    <dbReference type="NCBI Taxonomy" id="1353009"/>
    <lineage>
        <taxon>Eukaryota</taxon>
        <taxon>Fungi</taxon>
        <taxon>Dikarya</taxon>
        <taxon>Basidiomycota</taxon>
        <taxon>Agaricomycotina</taxon>
        <taxon>Agaricomycetes</taxon>
        <taxon>Polyporales</taxon>
        <taxon>Polyporaceae</taxon>
        <taxon>Trametes</taxon>
    </lineage>
</organism>
<dbReference type="EMBL" id="KZ084140">
    <property type="protein sequence ID" value="OSC98230.1"/>
    <property type="molecule type" value="Genomic_DNA"/>
</dbReference>
<evidence type="ECO:0000313" key="3">
    <source>
        <dbReference type="Proteomes" id="UP000193067"/>
    </source>
</evidence>
<accession>A0A1Y2ICV1</accession>